<reference evidence="2 3" key="1">
    <citation type="submission" date="2019-03" db="EMBL/GenBank/DDBJ databases">
        <authorList>
            <person name="Kox A.R. M."/>
        </authorList>
    </citation>
    <scope>NUCLEOTIDE SEQUENCE [LARGE SCALE GENOMIC DNA]</scope>
    <source>
        <strain evidence="2">MTUNDRAET4 annotated genome</strain>
    </source>
</reference>
<feature type="transmembrane region" description="Helical" evidence="1">
    <location>
        <begin position="69"/>
        <end position="88"/>
    </location>
</feature>
<protein>
    <submittedName>
        <fullName evidence="2">Uncharacterized protein</fullName>
    </submittedName>
</protein>
<feature type="transmembrane region" description="Helical" evidence="1">
    <location>
        <begin position="42"/>
        <end position="62"/>
    </location>
</feature>
<dbReference type="AlphaFoldDB" id="A0A4U8YXK2"/>
<dbReference type="KEGG" id="mtun:MTUNDRAET4_1170"/>
<accession>A0A4U8YXK2</accession>
<dbReference type="Proteomes" id="UP000294360">
    <property type="component" value="Chromosome"/>
</dbReference>
<sequence>MPMPRVRTRIAVLCLLVGLIVWFGIFDRYTRSTLTLKFLASPYGLVISIVLPLSACIGVLSWSKVYFKNTFVCFALVFLGCGLVLDFMNSHSNYDALVATILFFSMSFGLYELSDYLIRWWRFSKSPQTQS</sequence>
<dbReference type="EMBL" id="LR536450">
    <property type="protein sequence ID" value="VFU08063.1"/>
    <property type="molecule type" value="Genomic_DNA"/>
</dbReference>
<feature type="transmembrane region" description="Helical" evidence="1">
    <location>
        <begin position="94"/>
        <end position="113"/>
    </location>
</feature>
<gene>
    <name evidence="2" type="ORF">MTUNDRAET4_1170</name>
</gene>
<keyword evidence="1" id="KW-0472">Membrane</keyword>
<keyword evidence="1" id="KW-0812">Transmembrane</keyword>
<evidence type="ECO:0000313" key="3">
    <source>
        <dbReference type="Proteomes" id="UP000294360"/>
    </source>
</evidence>
<proteinExistence type="predicted"/>
<name>A0A4U8YXK2_METTU</name>
<evidence type="ECO:0000313" key="2">
    <source>
        <dbReference type="EMBL" id="VFU08063.1"/>
    </source>
</evidence>
<keyword evidence="1" id="KW-1133">Transmembrane helix</keyword>
<evidence type="ECO:0000256" key="1">
    <source>
        <dbReference type="SAM" id="Phobius"/>
    </source>
</evidence>
<organism evidence="2 3">
    <name type="scientific">Methylocella tundrae</name>
    <dbReference type="NCBI Taxonomy" id="227605"/>
    <lineage>
        <taxon>Bacteria</taxon>
        <taxon>Pseudomonadati</taxon>
        <taxon>Pseudomonadota</taxon>
        <taxon>Alphaproteobacteria</taxon>
        <taxon>Hyphomicrobiales</taxon>
        <taxon>Beijerinckiaceae</taxon>
        <taxon>Methylocella</taxon>
    </lineage>
</organism>